<feature type="transmembrane region" description="Helical" evidence="6">
    <location>
        <begin position="94"/>
        <end position="113"/>
    </location>
</feature>
<dbReference type="STRING" id="1560234.SP90_02145"/>
<feature type="transmembrane region" description="Helical" evidence="6">
    <location>
        <begin position="30"/>
        <end position="50"/>
    </location>
</feature>
<name>A0A1B7XMX8_9BACT</name>
<dbReference type="EMBL" id="JXMS01000002">
    <property type="protein sequence ID" value="OBQ56877.1"/>
    <property type="molecule type" value="Genomic_DNA"/>
</dbReference>
<dbReference type="InterPro" id="IPR050638">
    <property type="entry name" value="AA-Vitamin_Transporters"/>
</dbReference>
<feature type="transmembrane region" description="Helical" evidence="6">
    <location>
        <begin position="270"/>
        <end position="290"/>
    </location>
</feature>
<evidence type="ECO:0000256" key="3">
    <source>
        <dbReference type="ARBA" id="ARBA00022692"/>
    </source>
</evidence>
<protein>
    <submittedName>
        <fullName evidence="8">Membrane protein</fullName>
    </submittedName>
</protein>
<feature type="transmembrane region" description="Helical" evidence="6">
    <location>
        <begin position="212"/>
        <end position="233"/>
    </location>
</feature>
<dbReference type="Gene3D" id="1.10.3730.20">
    <property type="match status" value="1"/>
</dbReference>
<dbReference type="SUPFAM" id="SSF103481">
    <property type="entry name" value="Multidrug resistance efflux transporter EmrE"/>
    <property type="match status" value="2"/>
</dbReference>
<dbReference type="PATRIC" id="fig|1560234.3.peg.1310"/>
<comment type="subcellular location">
    <subcellularLocation>
        <location evidence="1">Membrane</location>
        <topology evidence="1">Multi-pass membrane protein</topology>
    </subcellularLocation>
</comment>
<proteinExistence type="inferred from homology"/>
<evidence type="ECO:0000256" key="2">
    <source>
        <dbReference type="ARBA" id="ARBA00007362"/>
    </source>
</evidence>
<dbReference type="InterPro" id="IPR037185">
    <property type="entry name" value="EmrE-like"/>
</dbReference>
<dbReference type="Pfam" id="PF00892">
    <property type="entry name" value="EamA"/>
    <property type="match status" value="2"/>
</dbReference>
<feature type="transmembrane region" description="Helical" evidence="6">
    <location>
        <begin position="62"/>
        <end position="82"/>
    </location>
</feature>
<dbReference type="AlphaFoldDB" id="A0A1B7XMX8"/>
<keyword evidence="4 6" id="KW-1133">Transmembrane helix</keyword>
<feature type="domain" description="EamA" evidence="7">
    <location>
        <begin position="151"/>
        <end position="287"/>
    </location>
</feature>
<evidence type="ECO:0000256" key="1">
    <source>
        <dbReference type="ARBA" id="ARBA00004141"/>
    </source>
</evidence>
<evidence type="ECO:0000313" key="8">
    <source>
        <dbReference type="EMBL" id="OBQ56877.1"/>
    </source>
</evidence>
<reference evidence="8 9" key="1">
    <citation type="submission" date="2015-01" db="EMBL/GenBank/DDBJ databases">
        <title>Desulfovibrio sp. JC271 draft genome sequence.</title>
        <authorList>
            <person name="Shivani Y."/>
            <person name="Subhash Y."/>
            <person name="Sasikala C."/>
            <person name="Ramana C.V."/>
        </authorList>
    </citation>
    <scope>NUCLEOTIDE SEQUENCE [LARGE SCALE GENOMIC DNA]</scope>
    <source>
        <strain evidence="8 9">JC271</strain>
    </source>
</reference>
<feature type="domain" description="EamA" evidence="7">
    <location>
        <begin position="7"/>
        <end position="135"/>
    </location>
</feature>
<evidence type="ECO:0000256" key="4">
    <source>
        <dbReference type="ARBA" id="ARBA00022989"/>
    </source>
</evidence>
<dbReference type="OrthoDB" id="5186724at2"/>
<gene>
    <name evidence="8" type="ORF">SP90_02145</name>
</gene>
<evidence type="ECO:0000256" key="5">
    <source>
        <dbReference type="ARBA" id="ARBA00023136"/>
    </source>
</evidence>
<keyword evidence="9" id="KW-1185">Reference proteome</keyword>
<evidence type="ECO:0000256" key="6">
    <source>
        <dbReference type="SAM" id="Phobius"/>
    </source>
</evidence>
<dbReference type="PANTHER" id="PTHR32322:SF2">
    <property type="entry name" value="EAMA DOMAIN-CONTAINING PROTEIN"/>
    <property type="match status" value="1"/>
</dbReference>
<organism evidence="8 9">
    <name type="scientific">Halodesulfovibrio spirochaetisodalis</name>
    <dbReference type="NCBI Taxonomy" id="1560234"/>
    <lineage>
        <taxon>Bacteria</taxon>
        <taxon>Pseudomonadati</taxon>
        <taxon>Thermodesulfobacteriota</taxon>
        <taxon>Desulfovibrionia</taxon>
        <taxon>Desulfovibrionales</taxon>
        <taxon>Desulfovibrionaceae</taxon>
        <taxon>Halodesulfovibrio</taxon>
    </lineage>
</organism>
<dbReference type="InterPro" id="IPR000620">
    <property type="entry name" value="EamA_dom"/>
</dbReference>
<evidence type="ECO:0000259" key="7">
    <source>
        <dbReference type="Pfam" id="PF00892"/>
    </source>
</evidence>
<keyword evidence="5 6" id="KW-0472">Membrane</keyword>
<comment type="caution">
    <text evidence="8">The sequence shown here is derived from an EMBL/GenBank/DDBJ whole genome shotgun (WGS) entry which is preliminary data.</text>
</comment>
<dbReference type="PANTHER" id="PTHR32322">
    <property type="entry name" value="INNER MEMBRANE TRANSPORTER"/>
    <property type="match status" value="1"/>
</dbReference>
<dbReference type="GO" id="GO:0016020">
    <property type="term" value="C:membrane"/>
    <property type="evidence" value="ECO:0007669"/>
    <property type="project" value="UniProtKB-SubCell"/>
</dbReference>
<keyword evidence="3 6" id="KW-0812">Transmembrane</keyword>
<evidence type="ECO:0000313" key="9">
    <source>
        <dbReference type="Proteomes" id="UP000091979"/>
    </source>
</evidence>
<comment type="similarity">
    <text evidence="2">Belongs to the EamA transporter family.</text>
</comment>
<accession>A0A1B7XMX8</accession>
<dbReference type="RefSeq" id="WP_066852070.1">
    <property type="nucleotide sequence ID" value="NZ_JXMS01000002.1"/>
</dbReference>
<feature type="transmembrane region" description="Helical" evidence="6">
    <location>
        <begin position="245"/>
        <end position="264"/>
    </location>
</feature>
<feature type="transmembrane region" description="Helical" evidence="6">
    <location>
        <begin position="181"/>
        <end position="200"/>
    </location>
</feature>
<dbReference type="Proteomes" id="UP000091979">
    <property type="component" value="Unassembled WGS sequence"/>
</dbReference>
<sequence>MMVYGKLLLTAFLWGGTFVAGRLLSDGMGAFSAAFLRFLIASICMMWIMRQRSGGLPVLDRKGWLGVILLGATGVFAYNVLFFKGLQTVTAGRAAVIVSINPIIITLLAAMFFGEKLSLRKGLGICLSVTGATIAISRGNPVSLFTGGLSSGDLAILGCVASWSSYSLLGKRMMGFLSPHAAITYSCITGTIMLFPFALQEGMLSDFSGYTLTQYLSVAYVGILGTVIGFTWFYEAINTIGASRAAVFINFVPAAAILSGWAFLGESLSLSLLAGVSLVITGVYLTNSAVNKT</sequence>